<dbReference type="CDD" id="cd05476">
    <property type="entry name" value="pepsin_A_like_plant"/>
    <property type="match status" value="1"/>
</dbReference>
<dbReference type="GO" id="GO:0004190">
    <property type="term" value="F:aspartic-type endopeptidase activity"/>
    <property type="evidence" value="ECO:0007669"/>
    <property type="project" value="UniProtKB-KW"/>
</dbReference>
<organism evidence="8 9">
    <name type="scientific">Ceratodon purpureus</name>
    <name type="common">Fire moss</name>
    <name type="synonym">Dicranum purpureum</name>
    <dbReference type="NCBI Taxonomy" id="3225"/>
    <lineage>
        <taxon>Eukaryota</taxon>
        <taxon>Viridiplantae</taxon>
        <taxon>Streptophyta</taxon>
        <taxon>Embryophyta</taxon>
        <taxon>Bryophyta</taxon>
        <taxon>Bryophytina</taxon>
        <taxon>Bryopsida</taxon>
        <taxon>Dicranidae</taxon>
        <taxon>Pseudoditrichales</taxon>
        <taxon>Ditrichaceae</taxon>
        <taxon>Ceratodon</taxon>
    </lineage>
</organism>
<dbReference type="AlphaFoldDB" id="A0A8T0H2A4"/>
<comment type="similarity">
    <text evidence="1">Belongs to the peptidase A1 family.</text>
</comment>
<dbReference type="PROSITE" id="PS00141">
    <property type="entry name" value="ASP_PROTEASE"/>
    <property type="match status" value="2"/>
</dbReference>
<reference evidence="8" key="1">
    <citation type="submission" date="2020-06" db="EMBL/GenBank/DDBJ databases">
        <title>WGS assembly of Ceratodon purpureus strain R40.</title>
        <authorList>
            <person name="Carey S.B."/>
            <person name="Jenkins J."/>
            <person name="Shu S."/>
            <person name="Lovell J.T."/>
            <person name="Sreedasyam A."/>
            <person name="Maumus F."/>
            <person name="Tiley G.P."/>
            <person name="Fernandez-Pozo N."/>
            <person name="Barry K."/>
            <person name="Chen C."/>
            <person name="Wang M."/>
            <person name="Lipzen A."/>
            <person name="Daum C."/>
            <person name="Saski C.A."/>
            <person name="Payton A.C."/>
            <person name="Mcbreen J.C."/>
            <person name="Conrad R.E."/>
            <person name="Kollar L.M."/>
            <person name="Olsson S."/>
            <person name="Huttunen S."/>
            <person name="Landis J.B."/>
            <person name="Wickett N.J."/>
            <person name="Johnson M.G."/>
            <person name="Rensing S.A."/>
            <person name="Grimwood J."/>
            <person name="Schmutz J."/>
            <person name="Mcdaniel S.F."/>
        </authorList>
    </citation>
    <scope>NUCLEOTIDE SEQUENCE</scope>
    <source>
        <strain evidence="8">R40</strain>
    </source>
</reference>
<sequence length="435" mass="45377">MEAIRCHALVLAALLFLSVALAARDSASVNDKVIRIDLIHREHASSSLKSATPKTTGEIFLAAVKRGHERRTKLAQHMLAGGRLFTTPVASGNGEYIVDISFGTPAQKSSAIVDTGSDLNWVQCLPCEACYATDSAKFDPTKSKTYKTIGCADNLCNDLPYKSCTTSCQYDYLYGDGSSTSGALSSDTVTIGTGNVPNVAFGCGHSNLGTFAGAGGLVGLGQGPLSLISQLGGVTAKKFSYCLVPLGSAKTSPLYIGDSAVTAGVAYTPMLANKVNPTFYYAGVTGITVAGKAVNYPAGTFDIDAAGTGGMILDSGTTLTYLETAAFNPVLAAFKAAIPYPDADGSFFGLEYCFTTAGVANPVYPDMVIHFQGADYNLDPANIFVALDLEGTTCLAMAGSTGFSIFGNIQQQDHLIVHDLVNKRVGFKAANCETI</sequence>
<evidence type="ECO:0000256" key="6">
    <source>
        <dbReference type="SAM" id="SignalP"/>
    </source>
</evidence>
<dbReference type="Pfam" id="PF14543">
    <property type="entry name" value="TAXi_N"/>
    <property type="match status" value="1"/>
</dbReference>
<accession>A0A8T0H2A4</accession>
<keyword evidence="2" id="KW-0645">Protease</keyword>
<evidence type="ECO:0000256" key="3">
    <source>
        <dbReference type="ARBA" id="ARBA00022750"/>
    </source>
</evidence>
<keyword evidence="4" id="KW-0378">Hydrolase</keyword>
<dbReference type="FunFam" id="2.40.70.10:FF:000031">
    <property type="entry name" value="Aspartyl protease AED1"/>
    <property type="match status" value="1"/>
</dbReference>
<dbReference type="GO" id="GO:0006508">
    <property type="term" value="P:proteolysis"/>
    <property type="evidence" value="ECO:0007669"/>
    <property type="project" value="UniProtKB-KW"/>
</dbReference>
<keyword evidence="6" id="KW-0732">Signal</keyword>
<evidence type="ECO:0000256" key="5">
    <source>
        <dbReference type="ARBA" id="ARBA00023180"/>
    </source>
</evidence>
<evidence type="ECO:0000313" key="9">
    <source>
        <dbReference type="Proteomes" id="UP000822688"/>
    </source>
</evidence>
<gene>
    <name evidence="8" type="ORF">KC19_8G093900</name>
</gene>
<evidence type="ECO:0000256" key="2">
    <source>
        <dbReference type="ARBA" id="ARBA00022670"/>
    </source>
</evidence>
<dbReference type="PROSITE" id="PS51767">
    <property type="entry name" value="PEPTIDASE_A1"/>
    <property type="match status" value="1"/>
</dbReference>
<comment type="caution">
    <text evidence="8">The sequence shown here is derived from an EMBL/GenBank/DDBJ whole genome shotgun (WGS) entry which is preliminary data.</text>
</comment>
<dbReference type="Gene3D" id="2.40.70.10">
    <property type="entry name" value="Acid Proteases"/>
    <property type="match status" value="2"/>
</dbReference>
<dbReference type="GO" id="GO:0005576">
    <property type="term" value="C:extracellular region"/>
    <property type="evidence" value="ECO:0007669"/>
    <property type="project" value="TreeGrafter"/>
</dbReference>
<dbReference type="Pfam" id="PF14541">
    <property type="entry name" value="TAXi_C"/>
    <property type="match status" value="1"/>
</dbReference>
<dbReference type="PANTHER" id="PTHR47967">
    <property type="entry name" value="OS07G0603500 PROTEIN-RELATED"/>
    <property type="match status" value="1"/>
</dbReference>
<dbReference type="OrthoDB" id="660550at2759"/>
<evidence type="ECO:0000256" key="4">
    <source>
        <dbReference type="ARBA" id="ARBA00022801"/>
    </source>
</evidence>
<proteinExistence type="inferred from homology"/>
<evidence type="ECO:0000313" key="8">
    <source>
        <dbReference type="EMBL" id="KAG0564228.1"/>
    </source>
</evidence>
<dbReference type="Proteomes" id="UP000822688">
    <property type="component" value="Chromosome 8"/>
</dbReference>
<dbReference type="InterPro" id="IPR001969">
    <property type="entry name" value="Aspartic_peptidase_AS"/>
</dbReference>
<dbReference type="InterPro" id="IPR034161">
    <property type="entry name" value="Pepsin-like_plant"/>
</dbReference>
<dbReference type="PANTHER" id="PTHR47967:SF128">
    <property type="entry name" value="ASPARTIC PROTEINASE CDR1-LIKE"/>
    <property type="match status" value="1"/>
</dbReference>
<keyword evidence="5" id="KW-0325">Glycoprotein</keyword>
<feature type="signal peptide" evidence="6">
    <location>
        <begin position="1"/>
        <end position="22"/>
    </location>
</feature>
<dbReference type="SUPFAM" id="SSF50630">
    <property type="entry name" value="Acid proteases"/>
    <property type="match status" value="1"/>
</dbReference>
<protein>
    <recommendedName>
        <fullName evidence="7">Peptidase A1 domain-containing protein</fullName>
    </recommendedName>
</protein>
<keyword evidence="3" id="KW-0064">Aspartyl protease</keyword>
<evidence type="ECO:0000259" key="7">
    <source>
        <dbReference type="PROSITE" id="PS51767"/>
    </source>
</evidence>
<keyword evidence="9" id="KW-1185">Reference proteome</keyword>
<dbReference type="FunFam" id="2.40.70.10:FF:000034">
    <property type="entry name" value="Aspartyl protease family protein"/>
    <property type="match status" value="1"/>
</dbReference>
<feature type="domain" description="Peptidase A1" evidence="7">
    <location>
        <begin position="96"/>
        <end position="428"/>
    </location>
</feature>
<feature type="chain" id="PRO_5035876163" description="Peptidase A1 domain-containing protein" evidence="6">
    <location>
        <begin position="23"/>
        <end position="435"/>
    </location>
</feature>
<dbReference type="EMBL" id="CM026429">
    <property type="protein sequence ID" value="KAG0564228.1"/>
    <property type="molecule type" value="Genomic_DNA"/>
</dbReference>
<name>A0A8T0H2A4_CERPU</name>
<dbReference type="InterPro" id="IPR032799">
    <property type="entry name" value="TAXi_C"/>
</dbReference>
<evidence type="ECO:0000256" key="1">
    <source>
        <dbReference type="ARBA" id="ARBA00007447"/>
    </source>
</evidence>
<dbReference type="InterPro" id="IPR051708">
    <property type="entry name" value="Plant_Aspart_Prot_A1"/>
</dbReference>
<dbReference type="InterPro" id="IPR032861">
    <property type="entry name" value="TAXi_N"/>
</dbReference>
<dbReference type="InterPro" id="IPR021109">
    <property type="entry name" value="Peptidase_aspartic_dom_sf"/>
</dbReference>
<dbReference type="InterPro" id="IPR033121">
    <property type="entry name" value="PEPTIDASE_A1"/>
</dbReference>